<dbReference type="EMBL" id="JAVLVT010000005">
    <property type="protein sequence ID" value="MDS1270945.1"/>
    <property type="molecule type" value="Genomic_DNA"/>
</dbReference>
<gene>
    <name evidence="2" type="ORF">RIF23_11610</name>
</gene>
<reference evidence="3" key="1">
    <citation type="submission" date="2023-07" db="EMBL/GenBank/DDBJ databases">
        <title>Novel species in the genus Lipingzhangella isolated from Sambhar Salt Lake.</title>
        <authorList>
            <person name="Jiya N."/>
            <person name="Kajale S."/>
            <person name="Sharma A."/>
        </authorList>
    </citation>
    <scope>NUCLEOTIDE SEQUENCE [LARGE SCALE GENOMIC DNA]</scope>
    <source>
        <strain evidence="3">LS1_29</strain>
    </source>
</reference>
<evidence type="ECO:0000313" key="3">
    <source>
        <dbReference type="Proteomes" id="UP001250214"/>
    </source>
</evidence>
<comment type="caution">
    <text evidence="2">The sequence shown here is derived from an EMBL/GenBank/DDBJ whole genome shotgun (WGS) entry which is preliminary data.</text>
</comment>
<sequence length="83" mass="9443">MTRDPLDTHVEVDADGRTVSLWVDGYELRFTATPTEVPDHVDVLRRIMAAAERTIRLLREPEARTAASRPHTEITAPRPRDSH</sequence>
<keyword evidence="3" id="KW-1185">Reference proteome</keyword>
<name>A0ABU2H7W0_9ACTN</name>
<dbReference type="RefSeq" id="WP_310912500.1">
    <property type="nucleotide sequence ID" value="NZ_JAVLVT010000005.1"/>
</dbReference>
<dbReference type="Proteomes" id="UP001250214">
    <property type="component" value="Unassembled WGS sequence"/>
</dbReference>
<feature type="region of interest" description="Disordered" evidence="1">
    <location>
        <begin position="61"/>
        <end position="83"/>
    </location>
</feature>
<evidence type="ECO:0000313" key="2">
    <source>
        <dbReference type="EMBL" id="MDS1270945.1"/>
    </source>
</evidence>
<evidence type="ECO:0000256" key="1">
    <source>
        <dbReference type="SAM" id="MobiDB-lite"/>
    </source>
</evidence>
<protein>
    <submittedName>
        <fullName evidence="2">Uncharacterized protein</fullName>
    </submittedName>
</protein>
<organism evidence="2 3">
    <name type="scientific">Lipingzhangella rawalii</name>
    <dbReference type="NCBI Taxonomy" id="2055835"/>
    <lineage>
        <taxon>Bacteria</taxon>
        <taxon>Bacillati</taxon>
        <taxon>Actinomycetota</taxon>
        <taxon>Actinomycetes</taxon>
        <taxon>Streptosporangiales</taxon>
        <taxon>Nocardiopsidaceae</taxon>
        <taxon>Lipingzhangella</taxon>
    </lineage>
</organism>
<accession>A0ABU2H7W0</accession>
<proteinExistence type="predicted"/>